<comment type="similarity">
    <text evidence="2">Belongs to the dynactin subunits 5/6 family. Dynactin subunit 6 subfamily.</text>
</comment>
<dbReference type="Gene3D" id="2.160.10.10">
    <property type="entry name" value="Hexapeptide repeat proteins"/>
    <property type="match status" value="1"/>
</dbReference>
<evidence type="ECO:0000256" key="3">
    <source>
        <dbReference type="ARBA" id="ARBA00016573"/>
    </source>
</evidence>
<keyword evidence="7" id="KW-0808">Transferase</keyword>
<evidence type="ECO:0000256" key="2">
    <source>
        <dbReference type="ARBA" id="ARBA00007719"/>
    </source>
</evidence>
<evidence type="ECO:0000256" key="6">
    <source>
        <dbReference type="ARBA" id="ARBA00034687"/>
    </source>
</evidence>
<dbReference type="EMBL" id="KZ345796">
    <property type="protein sequence ID" value="PIO71996.1"/>
    <property type="molecule type" value="Genomic_DNA"/>
</dbReference>
<evidence type="ECO:0000313" key="7">
    <source>
        <dbReference type="EMBL" id="PIO71996.1"/>
    </source>
</evidence>
<accession>A0A2G9UPB5</accession>
<dbReference type="InterPro" id="IPR027777">
    <property type="entry name" value="DCTN6"/>
</dbReference>
<gene>
    <name evidence="7" type="ORF">TELCIR_06083</name>
</gene>
<dbReference type="InterPro" id="IPR011004">
    <property type="entry name" value="Trimer_LpxA-like_sf"/>
</dbReference>
<dbReference type="OrthoDB" id="2355at2759"/>
<proteinExistence type="inferred from homology"/>
<dbReference type="AlphaFoldDB" id="A0A2G9UPB5"/>
<dbReference type="GO" id="GO:0005869">
    <property type="term" value="C:dynactin complex"/>
    <property type="evidence" value="ECO:0007669"/>
    <property type="project" value="InterPro"/>
</dbReference>
<comment type="subcellular location">
    <subcellularLocation>
        <location evidence="1">Cytoplasm</location>
        <location evidence="1">Cytoskeleton</location>
    </subcellularLocation>
</comment>
<keyword evidence="4" id="KW-0963">Cytoplasm</keyword>
<dbReference type="GO" id="GO:0016740">
    <property type="term" value="F:transferase activity"/>
    <property type="evidence" value="ECO:0007669"/>
    <property type="project" value="UniProtKB-KW"/>
</dbReference>
<organism evidence="7 8">
    <name type="scientific">Teladorsagia circumcincta</name>
    <name type="common">Brown stomach worm</name>
    <name type="synonym">Ostertagia circumcincta</name>
    <dbReference type="NCBI Taxonomy" id="45464"/>
    <lineage>
        <taxon>Eukaryota</taxon>
        <taxon>Metazoa</taxon>
        <taxon>Ecdysozoa</taxon>
        <taxon>Nematoda</taxon>
        <taxon>Chromadorea</taxon>
        <taxon>Rhabditida</taxon>
        <taxon>Rhabditina</taxon>
        <taxon>Rhabditomorpha</taxon>
        <taxon>Strongyloidea</taxon>
        <taxon>Trichostrongylidae</taxon>
        <taxon>Teladorsagia</taxon>
    </lineage>
</organism>
<evidence type="ECO:0000256" key="5">
    <source>
        <dbReference type="ARBA" id="ARBA00023212"/>
    </source>
</evidence>
<protein>
    <recommendedName>
        <fullName evidence="3">Dynactin subunit 6</fullName>
    </recommendedName>
</protein>
<evidence type="ECO:0000256" key="4">
    <source>
        <dbReference type="ARBA" id="ARBA00022490"/>
    </source>
</evidence>
<sequence>MQTASSIEIHPTAIVCREATLEGCVRIGAGTVVHPFAVIKATNGPIVIGENNIIEDRCLIENVLEEGDKVMEIGDQNIVEVGAVIYAPRIGNNNVLHVQCEVGPNSCVSNGCSVGVRCKLLAKETLPERTVIYGKWNERRVANDNPPVCLWFLKVNLKCCEDYYHLIIIFKSQKHKRDGCSVYLHVINLVHDEIQKTTITT</sequence>
<dbReference type="GO" id="GO:0070840">
    <property type="term" value="F:dynein complex binding"/>
    <property type="evidence" value="ECO:0007669"/>
    <property type="project" value="TreeGrafter"/>
</dbReference>
<dbReference type="Proteomes" id="UP000230423">
    <property type="component" value="Unassembled WGS sequence"/>
</dbReference>
<evidence type="ECO:0000313" key="8">
    <source>
        <dbReference type="Proteomes" id="UP000230423"/>
    </source>
</evidence>
<keyword evidence="8" id="KW-1185">Reference proteome</keyword>
<dbReference type="PANTHER" id="PTHR13072:SF0">
    <property type="entry name" value="DYNACTIN SUBUNIT 6"/>
    <property type="match status" value="1"/>
</dbReference>
<evidence type="ECO:0000256" key="1">
    <source>
        <dbReference type="ARBA" id="ARBA00004245"/>
    </source>
</evidence>
<dbReference type="SUPFAM" id="SSF51161">
    <property type="entry name" value="Trimeric LpxA-like enzymes"/>
    <property type="match status" value="1"/>
</dbReference>
<dbReference type="PANTHER" id="PTHR13072">
    <property type="entry name" value="DYNACTIN 6"/>
    <property type="match status" value="1"/>
</dbReference>
<dbReference type="GO" id="GO:0007052">
    <property type="term" value="P:mitotic spindle organization"/>
    <property type="evidence" value="ECO:0007669"/>
    <property type="project" value="TreeGrafter"/>
</dbReference>
<comment type="function">
    <text evidence="6">Part of the dynactin complex that activates the molecular motor dynein for ultra-processive transport along microtubules.</text>
</comment>
<name>A0A2G9UPB5_TELCI</name>
<keyword evidence="5" id="KW-0206">Cytoskeleton</keyword>
<dbReference type="CDD" id="cd04646">
    <property type="entry name" value="LbH_Dynactin_6"/>
    <property type="match status" value="1"/>
</dbReference>
<reference evidence="7 8" key="1">
    <citation type="submission" date="2015-09" db="EMBL/GenBank/DDBJ databases">
        <title>Draft genome of the parasitic nematode Teladorsagia circumcincta isolate WARC Sus (inbred).</title>
        <authorList>
            <person name="Mitreva M."/>
        </authorList>
    </citation>
    <scope>NUCLEOTIDE SEQUENCE [LARGE SCALE GENOMIC DNA]</scope>
    <source>
        <strain evidence="7 8">S</strain>
    </source>
</reference>